<dbReference type="InterPro" id="IPR036388">
    <property type="entry name" value="WH-like_DNA-bd_sf"/>
</dbReference>
<evidence type="ECO:0000259" key="2">
    <source>
        <dbReference type="Pfam" id="PF12802"/>
    </source>
</evidence>
<dbReference type="CDD" id="cd00090">
    <property type="entry name" value="HTH_ARSR"/>
    <property type="match status" value="1"/>
</dbReference>
<evidence type="ECO:0000256" key="1">
    <source>
        <dbReference type="SAM" id="Phobius"/>
    </source>
</evidence>
<dbReference type="AlphaFoldDB" id="A0A8G1EE58"/>
<dbReference type="KEGG" id="mfk:E2N92_00185"/>
<accession>A0A8G1EE58</accession>
<dbReference type="SUPFAM" id="SSF46785">
    <property type="entry name" value="Winged helix' DNA-binding domain"/>
    <property type="match status" value="1"/>
</dbReference>
<dbReference type="InterPro" id="IPR011991">
    <property type="entry name" value="ArsR-like_HTH"/>
</dbReference>
<reference evidence="3" key="2">
    <citation type="submission" date="2019-03" db="EMBL/GenBank/DDBJ databases">
        <authorList>
            <person name="Chen S.-C."/>
            <person name="Wu S.-Y."/>
            <person name="Lai M.-C."/>
        </authorList>
    </citation>
    <scope>NUCLEOTIDE SEQUENCE</scope>
    <source>
        <strain evidence="3">ML15</strain>
    </source>
</reference>
<organism evidence="3 4">
    <name type="scientific">Methanofollis formosanus</name>
    <dbReference type="NCBI Taxonomy" id="299308"/>
    <lineage>
        <taxon>Archaea</taxon>
        <taxon>Methanobacteriati</taxon>
        <taxon>Methanobacteriota</taxon>
        <taxon>Stenosarchaea group</taxon>
        <taxon>Methanomicrobia</taxon>
        <taxon>Methanomicrobiales</taxon>
        <taxon>Methanomicrobiaceae</taxon>
        <taxon>Methanofollis</taxon>
    </lineage>
</organism>
<dbReference type="InterPro" id="IPR000835">
    <property type="entry name" value="HTH_MarR-typ"/>
</dbReference>
<reference evidence="3" key="1">
    <citation type="journal article" date="2005" name="Int. J. Syst. Evol. Microbiol.">
        <title>Methanofollis formosanus sp. nov., isolated from a fish pond.</title>
        <authorList>
            <person name="Wu S.Y."/>
            <person name="Chen S.C."/>
            <person name="Lai M.C."/>
        </authorList>
    </citation>
    <scope>NUCLEOTIDE SEQUENCE</scope>
    <source>
        <strain evidence="3">ML15</strain>
    </source>
</reference>
<feature type="transmembrane region" description="Helical" evidence="1">
    <location>
        <begin position="12"/>
        <end position="31"/>
    </location>
</feature>
<dbReference type="EMBL" id="CP037968">
    <property type="protein sequence ID" value="QYZ77953.1"/>
    <property type="molecule type" value="Genomic_DNA"/>
</dbReference>
<dbReference type="GO" id="GO:0003700">
    <property type="term" value="F:DNA-binding transcription factor activity"/>
    <property type="evidence" value="ECO:0007669"/>
    <property type="project" value="InterPro"/>
</dbReference>
<sequence>MIKMDQRGKTALAGTILITALFTLASIFILPQQVQIVIGEETPAIYYVPSVYALSDCLLLASASFLLGASLSYLLIVWRPFSGEKTLGSVVHEEENEDVRITAPDVPEPAETMVSIPTDVSSDFEATSPVQLHVTERTDPVLVDYQQVMLRMLKGNERKIIETLIDHGEMNQTELSDRTEIPKSTLSRTLQDLEARSLVHRYENGMSKMVKLETLKSEIGSCHHTTTSRDF</sequence>
<protein>
    <submittedName>
        <fullName evidence="3">Winged helix-turn-helix transcriptional regulator</fullName>
    </submittedName>
</protein>
<dbReference type="Proteomes" id="UP000826709">
    <property type="component" value="Chromosome"/>
</dbReference>
<dbReference type="Pfam" id="PF12802">
    <property type="entry name" value="MarR_2"/>
    <property type="match status" value="1"/>
</dbReference>
<dbReference type="RefSeq" id="WP_220681695.1">
    <property type="nucleotide sequence ID" value="NZ_CP037968.1"/>
</dbReference>
<keyword evidence="4" id="KW-1185">Reference proteome</keyword>
<evidence type="ECO:0000313" key="3">
    <source>
        <dbReference type="EMBL" id="QYZ77953.1"/>
    </source>
</evidence>
<feature type="domain" description="HTH marR-type" evidence="2">
    <location>
        <begin position="160"/>
        <end position="204"/>
    </location>
</feature>
<dbReference type="InterPro" id="IPR036390">
    <property type="entry name" value="WH_DNA-bd_sf"/>
</dbReference>
<keyword evidence="1" id="KW-0472">Membrane</keyword>
<feature type="transmembrane region" description="Helical" evidence="1">
    <location>
        <begin position="51"/>
        <end position="76"/>
    </location>
</feature>
<name>A0A8G1EE58_9EURY</name>
<dbReference type="OrthoDB" id="359520at2157"/>
<proteinExistence type="predicted"/>
<dbReference type="Gene3D" id="1.10.10.10">
    <property type="entry name" value="Winged helix-like DNA-binding domain superfamily/Winged helix DNA-binding domain"/>
    <property type="match status" value="1"/>
</dbReference>
<keyword evidence="1" id="KW-1133">Transmembrane helix</keyword>
<gene>
    <name evidence="3" type="ORF">E2N92_00185</name>
</gene>
<evidence type="ECO:0000313" key="4">
    <source>
        <dbReference type="Proteomes" id="UP000826709"/>
    </source>
</evidence>
<keyword evidence="1" id="KW-0812">Transmembrane</keyword>